<evidence type="ECO:0000256" key="1">
    <source>
        <dbReference type="ARBA" id="ARBA00023002"/>
    </source>
</evidence>
<proteinExistence type="predicted"/>
<dbReference type="Proteomes" id="UP000475214">
    <property type="component" value="Unassembled WGS sequence"/>
</dbReference>
<accession>A0A6L9S134</accession>
<dbReference type="InterPro" id="IPR019967">
    <property type="entry name" value="F420-dep_enz_PPOX_Rv0121"/>
</dbReference>
<comment type="caution">
    <text evidence="3">The sequence shown here is derived from an EMBL/GenBank/DDBJ whole genome shotgun (WGS) entry which is preliminary data.</text>
</comment>
<dbReference type="Gene3D" id="2.30.110.10">
    <property type="entry name" value="Electron Transport, Fmn-binding Protein, Chain A"/>
    <property type="match status" value="1"/>
</dbReference>
<dbReference type="GO" id="GO:0005829">
    <property type="term" value="C:cytosol"/>
    <property type="evidence" value="ECO:0007669"/>
    <property type="project" value="TreeGrafter"/>
</dbReference>
<dbReference type="PANTHER" id="PTHR35176">
    <property type="entry name" value="HEME OXYGENASE HI_0854-RELATED"/>
    <property type="match status" value="1"/>
</dbReference>
<name>A0A6L9S134_9ACTN</name>
<dbReference type="EMBL" id="JAAGOA010000001">
    <property type="protein sequence ID" value="NED98560.1"/>
    <property type="molecule type" value="Genomic_DNA"/>
</dbReference>
<protein>
    <submittedName>
        <fullName evidence="3">TIGR03668 family PPOX class F420-dependent oxidoreductase</fullName>
    </submittedName>
</protein>
<dbReference type="GO" id="GO:0070967">
    <property type="term" value="F:coenzyme F420 binding"/>
    <property type="evidence" value="ECO:0007669"/>
    <property type="project" value="TreeGrafter"/>
</dbReference>
<keyword evidence="1" id="KW-0560">Oxidoreductase</keyword>
<evidence type="ECO:0000259" key="2">
    <source>
        <dbReference type="Pfam" id="PF01243"/>
    </source>
</evidence>
<dbReference type="GO" id="GO:0016627">
    <property type="term" value="F:oxidoreductase activity, acting on the CH-CH group of donors"/>
    <property type="evidence" value="ECO:0007669"/>
    <property type="project" value="TreeGrafter"/>
</dbReference>
<dbReference type="PANTHER" id="PTHR35176:SF2">
    <property type="entry name" value="F420H(2)-DEPENDENT REDUCTASE RV1155"/>
    <property type="match status" value="1"/>
</dbReference>
<keyword evidence="4" id="KW-1185">Reference proteome</keyword>
<evidence type="ECO:0000313" key="3">
    <source>
        <dbReference type="EMBL" id="NED98560.1"/>
    </source>
</evidence>
<reference evidence="3 4" key="1">
    <citation type="submission" date="2020-02" db="EMBL/GenBank/DDBJ databases">
        <authorList>
            <person name="Li X.-J."/>
            <person name="Han X.-M."/>
        </authorList>
    </citation>
    <scope>NUCLEOTIDE SEQUENCE [LARGE SCALE GENOMIC DNA]</scope>
    <source>
        <strain evidence="3 4">CCTCC AB 2017055</strain>
    </source>
</reference>
<gene>
    <name evidence="3" type="ORF">G1H10_00070</name>
</gene>
<organism evidence="3 4">
    <name type="scientific">Phytoactinopolyspora halotolerans</name>
    <dbReference type="NCBI Taxonomy" id="1981512"/>
    <lineage>
        <taxon>Bacteria</taxon>
        <taxon>Bacillati</taxon>
        <taxon>Actinomycetota</taxon>
        <taxon>Actinomycetes</taxon>
        <taxon>Jiangellales</taxon>
        <taxon>Jiangellaceae</taxon>
        <taxon>Phytoactinopolyspora</taxon>
    </lineage>
</organism>
<sequence>MLLSCRGGVGWGHVPLLPSAADPNGVSGPRSYSGGVGRLDIAECRRRVTTSRVARLATTGADQRPHLVPVTFALDEERLVVGIDQKPKSTMKLRRLRNIAENPQVAVLCDEYDEDWTQLWWVRMDGRAAVVEDGPVREHAIQLLVAKYPQYSDDAAPRGPVIVVDVERWSGWAYAA</sequence>
<dbReference type="AlphaFoldDB" id="A0A6L9S134"/>
<dbReference type="InterPro" id="IPR052019">
    <property type="entry name" value="F420H2_bilvrd_red/Heme_oxyg"/>
</dbReference>
<dbReference type="SUPFAM" id="SSF50475">
    <property type="entry name" value="FMN-binding split barrel"/>
    <property type="match status" value="1"/>
</dbReference>
<dbReference type="InterPro" id="IPR011576">
    <property type="entry name" value="Pyridox_Oxase_N"/>
</dbReference>
<feature type="domain" description="Pyridoxamine 5'-phosphate oxidase N-terminal" evidence="2">
    <location>
        <begin position="43"/>
        <end position="172"/>
    </location>
</feature>
<dbReference type="NCBIfam" id="TIGR03668">
    <property type="entry name" value="Rv0121_F420"/>
    <property type="match status" value="1"/>
</dbReference>
<dbReference type="Pfam" id="PF01243">
    <property type="entry name" value="PNPOx_N"/>
    <property type="match status" value="1"/>
</dbReference>
<evidence type="ECO:0000313" key="4">
    <source>
        <dbReference type="Proteomes" id="UP000475214"/>
    </source>
</evidence>
<dbReference type="InterPro" id="IPR012349">
    <property type="entry name" value="Split_barrel_FMN-bd"/>
</dbReference>